<evidence type="ECO:0000313" key="7">
    <source>
        <dbReference type="Proteomes" id="UP000664132"/>
    </source>
</evidence>
<dbReference type="InterPro" id="IPR036259">
    <property type="entry name" value="MFS_trans_sf"/>
</dbReference>
<evidence type="ECO:0000256" key="2">
    <source>
        <dbReference type="ARBA" id="ARBA00022692"/>
    </source>
</evidence>
<keyword evidence="7" id="KW-1185">Reference proteome</keyword>
<evidence type="ECO:0008006" key="8">
    <source>
        <dbReference type="Google" id="ProtNLM"/>
    </source>
</evidence>
<keyword evidence="4 5" id="KW-0472">Membrane</keyword>
<evidence type="ECO:0000256" key="4">
    <source>
        <dbReference type="ARBA" id="ARBA00023136"/>
    </source>
</evidence>
<dbReference type="PANTHER" id="PTHR48022:SF3">
    <property type="entry name" value="HEXOSE TRANSPORTER PROTEIN (AFU_ORTHOLOGUE AFUA_8G04480)-RELATED"/>
    <property type="match status" value="1"/>
</dbReference>
<dbReference type="Gene3D" id="1.20.1250.20">
    <property type="entry name" value="MFS general substrate transporter like domains"/>
    <property type="match status" value="1"/>
</dbReference>
<comment type="caution">
    <text evidence="6">The sequence shown here is derived from an EMBL/GenBank/DDBJ whole genome shotgun (WGS) entry which is preliminary data.</text>
</comment>
<dbReference type="Proteomes" id="UP000664132">
    <property type="component" value="Unassembled WGS sequence"/>
</dbReference>
<name>A0A8H7W850_9HELO</name>
<dbReference type="InterPro" id="IPR050360">
    <property type="entry name" value="MFS_Sugar_Transporters"/>
</dbReference>
<dbReference type="Pfam" id="PF00083">
    <property type="entry name" value="Sugar_tr"/>
    <property type="match status" value="1"/>
</dbReference>
<dbReference type="PANTHER" id="PTHR48022">
    <property type="entry name" value="PLASTIDIC GLUCOSE TRANSPORTER 4"/>
    <property type="match status" value="1"/>
</dbReference>
<dbReference type="EMBL" id="JAFJYH010000078">
    <property type="protein sequence ID" value="KAG4420715.1"/>
    <property type="molecule type" value="Genomic_DNA"/>
</dbReference>
<dbReference type="GO" id="GO:0016020">
    <property type="term" value="C:membrane"/>
    <property type="evidence" value="ECO:0007669"/>
    <property type="project" value="UniProtKB-SubCell"/>
</dbReference>
<organism evidence="6 7">
    <name type="scientific">Cadophora malorum</name>
    <dbReference type="NCBI Taxonomy" id="108018"/>
    <lineage>
        <taxon>Eukaryota</taxon>
        <taxon>Fungi</taxon>
        <taxon>Dikarya</taxon>
        <taxon>Ascomycota</taxon>
        <taxon>Pezizomycotina</taxon>
        <taxon>Leotiomycetes</taxon>
        <taxon>Helotiales</taxon>
        <taxon>Ploettnerulaceae</taxon>
        <taxon>Cadophora</taxon>
    </lineage>
</organism>
<dbReference type="GO" id="GO:0005351">
    <property type="term" value="F:carbohydrate:proton symporter activity"/>
    <property type="evidence" value="ECO:0007669"/>
    <property type="project" value="TreeGrafter"/>
</dbReference>
<comment type="subcellular location">
    <subcellularLocation>
        <location evidence="1">Membrane</location>
        <topology evidence="1">Multi-pass membrane protein</topology>
    </subcellularLocation>
</comment>
<gene>
    <name evidence="6" type="ORF">IFR04_006101</name>
</gene>
<evidence type="ECO:0000313" key="6">
    <source>
        <dbReference type="EMBL" id="KAG4420715.1"/>
    </source>
</evidence>
<keyword evidence="3 5" id="KW-1133">Transmembrane helix</keyword>
<dbReference type="InterPro" id="IPR005828">
    <property type="entry name" value="MFS_sugar_transport-like"/>
</dbReference>
<evidence type="ECO:0000256" key="3">
    <source>
        <dbReference type="ARBA" id="ARBA00022989"/>
    </source>
</evidence>
<dbReference type="AlphaFoldDB" id="A0A8H7W850"/>
<evidence type="ECO:0000256" key="5">
    <source>
        <dbReference type="SAM" id="Phobius"/>
    </source>
</evidence>
<keyword evidence="2 5" id="KW-0812">Transmembrane</keyword>
<reference evidence="6" key="1">
    <citation type="submission" date="2021-02" db="EMBL/GenBank/DDBJ databases">
        <title>Genome sequence Cadophora malorum strain M34.</title>
        <authorList>
            <person name="Stefanovic E."/>
            <person name="Vu D."/>
            <person name="Scully C."/>
            <person name="Dijksterhuis J."/>
            <person name="Roader J."/>
            <person name="Houbraken J."/>
        </authorList>
    </citation>
    <scope>NUCLEOTIDE SEQUENCE</scope>
    <source>
        <strain evidence="6">M34</strain>
    </source>
</reference>
<accession>A0A8H7W850</accession>
<protein>
    <recommendedName>
        <fullName evidence="8">Major facilitator superfamily (MFS) profile domain-containing protein</fullName>
    </recommendedName>
</protein>
<dbReference type="OrthoDB" id="6133115at2759"/>
<evidence type="ECO:0000256" key="1">
    <source>
        <dbReference type="ARBA" id="ARBA00004141"/>
    </source>
</evidence>
<proteinExistence type="predicted"/>
<feature type="transmembrane region" description="Helical" evidence="5">
    <location>
        <begin position="26"/>
        <end position="47"/>
    </location>
</feature>
<sequence length="99" mass="10887">MAWVSAVLAIIFNVFVNPIALATISWKYYTVFVVILVFYGLTIYFLYPETRGHTLKEMAIVFDKEGAGMLGTQAIESVEVGIGDKGTSMSGERSDKQGI</sequence>